<dbReference type="Gene3D" id="2.10.25.10">
    <property type="entry name" value="Laminin"/>
    <property type="match status" value="1"/>
</dbReference>
<comment type="caution">
    <text evidence="3">The sequence shown here is derived from an EMBL/GenBank/DDBJ whole genome shotgun (WGS) entry which is preliminary data.</text>
</comment>
<keyword evidence="4" id="KW-1185">Reference proteome</keyword>
<dbReference type="AlphaFoldDB" id="A0A498JEM8"/>
<evidence type="ECO:0000256" key="1">
    <source>
        <dbReference type="SAM" id="MobiDB-lite"/>
    </source>
</evidence>
<dbReference type="Pfam" id="PF00008">
    <property type="entry name" value="EGF"/>
    <property type="match status" value="1"/>
</dbReference>
<accession>A0A498JEM8</accession>
<feature type="compositionally biased region" description="Basic and acidic residues" evidence="1">
    <location>
        <begin position="1"/>
        <end position="13"/>
    </location>
</feature>
<feature type="region of interest" description="Disordered" evidence="1">
    <location>
        <begin position="1"/>
        <end position="24"/>
    </location>
</feature>
<dbReference type="EMBL" id="RDQH01000334">
    <property type="protein sequence ID" value="RXH92504.1"/>
    <property type="molecule type" value="Genomic_DNA"/>
</dbReference>
<evidence type="ECO:0000313" key="3">
    <source>
        <dbReference type="EMBL" id="RXH92504.1"/>
    </source>
</evidence>
<gene>
    <name evidence="3" type="ORF">DVH24_033400</name>
</gene>
<proteinExistence type="predicted"/>
<dbReference type="SUPFAM" id="SSF57196">
    <property type="entry name" value="EGF/Laminin"/>
    <property type="match status" value="1"/>
</dbReference>
<protein>
    <recommendedName>
        <fullName evidence="2">EGF-like domain-containing protein</fullName>
    </recommendedName>
</protein>
<dbReference type="Proteomes" id="UP000290289">
    <property type="component" value="Chromosome 8"/>
</dbReference>
<feature type="domain" description="EGF-like" evidence="2">
    <location>
        <begin position="92"/>
        <end position="110"/>
    </location>
</feature>
<name>A0A498JEM8_MALDO</name>
<reference evidence="3 4" key="1">
    <citation type="submission" date="2018-10" db="EMBL/GenBank/DDBJ databases">
        <title>A high-quality apple genome assembly.</title>
        <authorList>
            <person name="Hu J."/>
        </authorList>
    </citation>
    <scope>NUCLEOTIDE SEQUENCE [LARGE SCALE GENOMIC DNA]</scope>
    <source>
        <strain evidence="4">cv. HFTH1</strain>
        <tissue evidence="3">Young leaf</tissue>
    </source>
</reference>
<sequence length="118" mass="13825">MDLEGTDERERGRKQSRRRCGQYEPPRYCWNSDRLDVDTSDFIKLEKHSTEECRLHLQFIRAKNQDCCWWMKPLAHPPSVNADVELFKQDIATCINSPGNFSCQCPKGYKHEGMEAKS</sequence>
<dbReference type="CDD" id="cd00054">
    <property type="entry name" value="EGF_CA"/>
    <property type="match status" value="1"/>
</dbReference>
<evidence type="ECO:0000259" key="2">
    <source>
        <dbReference type="Pfam" id="PF00008"/>
    </source>
</evidence>
<dbReference type="InterPro" id="IPR000742">
    <property type="entry name" value="EGF"/>
</dbReference>
<evidence type="ECO:0000313" key="4">
    <source>
        <dbReference type="Proteomes" id="UP000290289"/>
    </source>
</evidence>
<organism evidence="3 4">
    <name type="scientific">Malus domestica</name>
    <name type="common">Apple</name>
    <name type="synonym">Pyrus malus</name>
    <dbReference type="NCBI Taxonomy" id="3750"/>
    <lineage>
        <taxon>Eukaryota</taxon>
        <taxon>Viridiplantae</taxon>
        <taxon>Streptophyta</taxon>
        <taxon>Embryophyta</taxon>
        <taxon>Tracheophyta</taxon>
        <taxon>Spermatophyta</taxon>
        <taxon>Magnoliopsida</taxon>
        <taxon>eudicotyledons</taxon>
        <taxon>Gunneridae</taxon>
        <taxon>Pentapetalae</taxon>
        <taxon>rosids</taxon>
        <taxon>fabids</taxon>
        <taxon>Rosales</taxon>
        <taxon>Rosaceae</taxon>
        <taxon>Amygdaloideae</taxon>
        <taxon>Maleae</taxon>
        <taxon>Malus</taxon>
    </lineage>
</organism>